<keyword evidence="6" id="KW-1185">Reference proteome</keyword>
<protein>
    <recommendedName>
        <fullName evidence="4">Single domain-containing protein</fullName>
    </recommendedName>
</protein>
<organism evidence="5 6">
    <name type="scientific">Brassicogethes aeneus</name>
    <name type="common">Rape pollen beetle</name>
    <name type="synonym">Meligethes aeneus</name>
    <dbReference type="NCBI Taxonomy" id="1431903"/>
    <lineage>
        <taxon>Eukaryota</taxon>
        <taxon>Metazoa</taxon>
        <taxon>Ecdysozoa</taxon>
        <taxon>Arthropoda</taxon>
        <taxon>Hexapoda</taxon>
        <taxon>Insecta</taxon>
        <taxon>Pterygota</taxon>
        <taxon>Neoptera</taxon>
        <taxon>Endopterygota</taxon>
        <taxon>Coleoptera</taxon>
        <taxon>Polyphaga</taxon>
        <taxon>Cucujiformia</taxon>
        <taxon>Nitidulidae</taxon>
        <taxon>Meligethinae</taxon>
        <taxon>Brassicogethes</taxon>
    </lineage>
</organism>
<keyword evidence="3" id="KW-0812">Transmembrane</keyword>
<evidence type="ECO:0000256" key="3">
    <source>
        <dbReference type="SAM" id="Phobius"/>
    </source>
</evidence>
<dbReference type="AlphaFoldDB" id="A0A9P0FJN5"/>
<dbReference type="EMBL" id="OV121136">
    <property type="protein sequence ID" value="CAH0557767.1"/>
    <property type="molecule type" value="Genomic_DNA"/>
</dbReference>
<evidence type="ECO:0000256" key="1">
    <source>
        <dbReference type="ARBA" id="ARBA00004613"/>
    </source>
</evidence>
<feature type="transmembrane region" description="Helical" evidence="3">
    <location>
        <begin position="21"/>
        <end position="42"/>
    </location>
</feature>
<sequence>MSKNYYCFLLSTVNTNCKMKFAIFTFVCLCAIVQVSFGSVLYRPANKTRFPIFCHSEETGLIGRGGIKQLPNCVAARCHHNATITLNSCSSVSIRGCKNLQDFTKPYPECCTC</sequence>
<evidence type="ECO:0000259" key="4">
    <source>
        <dbReference type="SMART" id="SM01318"/>
    </source>
</evidence>
<name>A0A9P0FJN5_BRAAE</name>
<evidence type="ECO:0000256" key="2">
    <source>
        <dbReference type="ARBA" id="ARBA00022525"/>
    </source>
</evidence>
<proteinExistence type="predicted"/>
<comment type="subcellular location">
    <subcellularLocation>
        <location evidence="1">Secreted</location>
    </subcellularLocation>
</comment>
<evidence type="ECO:0000313" key="5">
    <source>
        <dbReference type="EMBL" id="CAH0557767.1"/>
    </source>
</evidence>
<gene>
    <name evidence="5" type="ORF">MELIAE_LOCUS8405</name>
</gene>
<dbReference type="Pfam" id="PF15430">
    <property type="entry name" value="SVWC"/>
    <property type="match status" value="1"/>
</dbReference>
<keyword evidence="2" id="KW-0964">Secreted</keyword>
<dbReference type="Proteomes" id="UP001154078">
    <property type="component" value="Chromosome 5"/>
</dbReference>
<accession>A0A9P0FJN5</accession>
<dbReference type="GO" id="GO:0005576">
    <property type="term" value="C:extracellular region"/>
    <property type="evidence" value="ECO:0007669"/>
    <property type="project" value="UniProtKB-SubCell"/>
</dbReference>
<dbReference type="SMART" id="SM01318">
    <property type="entry name" value="SVWC"/>
    <property type="match status" value="1"/>
</dbReference>
<evidence type="ECO:0000313" key="6">
    <source>
        <dbReference type="Proteomes" id="UP001154078"/>
    </source>
</evidence>
<reference evidence="5" key="1">
    <citation type="submission" date="2021-12" db="EMBL/GenBank/DDBJ databases">
        <authorList>
            <person name="King R."/>
        </authorList>
    </citation>
    <scope>NUCLEOTIDE SEQUENCE</scope>
</reference>
<keyword evidence="3" id="KW-0472">Membrane</keyword>
<feature type="domain" description="Single" evidence="4">
    <location>
        <begin position="54"/>
        <end position="113"/>
    </location>
</feature>
<dbReference type="InterPro" id="IPR029277">
    <property type="entry name" value="SVWC_dom"/>
</dbReference>
<keyword evidence="3" id="KW-1133">Transmembrane helix</keyword>